<proteinExistence type="predicted"/>
<dbReference type="RefSeq" id="WP_123192054.1">
    <property type="nucleotide sequence ID" value="NZ_QICD01000009.1"/>
</dbReference>
<dbReference type="EMBL" id="QICD01000009">
    <property type="protein sequence ID" value="RNL44752.1"/>
    <property type="molecule type" value="Genomic_DNA"/>
</dbReference>
<sequence>MPSKFTWFPKITRVVERIPSEDQRGTFALAVMRYGTEGAEPSLEYPLDALFESIREDVDNSVSAREGNAGGRPRKRRNDVQKDAREAEAEPENAREAENEAEKEQGSNESETPVSNIENGGLETSEPLLYKPSQDKPIQTRPEKEGGARARFRAPTPDEVRAFAEEAGLSLDAERFCDFYASKGWTVGKAKMRDWRAAARNWARRDAAGKGVGHDELGEYAGAF</sequence>
<keyword evidence="3" id="KW-1185">Reference proteome</keyword>
<protein>
    <submittedName>
        <fullName evidence="2">Uncharacterized protein</fullName>
    </submittedName>
</protein>
<comment type="caution">
    <text evidence="2">The sequence shown here is derived from an EMBL/GenBank/DDBJ whole genome shotgun (WGS) entry which is preliminary data.</text>
</comment>
<dbReference type="OrthoDB" id="7365718at2"/>
<feature type="region of interest" description="Disordered" evidence="1">
    <location>
        <begin position="56"/>
        <end position="157"/>
    </location>
</feature>
<reference evidence="3" key="1">
    <citation type="submission" date="2018-05" db="EMBL/GenBank/DDBJ databases">
        <title>Genome Sequencing of selected type strains of the family Eggerthellaceae.</title>
        <authorList>
            <person name="Danylec N."/>
            <person name="Stoll D.A."/>
            <person name="Doetsch A."/>
            <person name="Huch M."/>
        </authorList>
    </citation>
    <scope>NUCLEOTIDE SEQUENCE [LARGE SCALE GENOMIC DNA]</scope>
    <source>
        <strain evidence="3">DSM 16106</strain>
    </source>
</reference>
<evidence type="ECO:0000256" key="1">
    <source>
        <dbReference type="SAM" id="MobiDB-lite"/>
    </source>
</evidence>
<evidence type="ECO:0000313" key="3">
    <source>
        <dbReference type="Proteomes" id="UP000278632"/>
    </source>
</evidence>
<dbReference type="AlphaFoldDB" id="A0A3N0BCD2"/>
<dbReference type="Proteomes" id="UP000278632">
    <property type="component" value="Unassembled WGS sequence"/>
</dbReference>
<name>A0A3N0BCD2_9ACTN</name>
<gene>
    <name evidence="2" type="ORF">DMP08_06055</name>
</gene>
<feature type="compositionally biased region" description="Polar residues" evidence="1">
    <location>
        <begin position="107"/>
        <end position="118"/>
    </location>
</feature>
<evidence type="ECO:0000313" key="2">
    <source>
        <dbReference type="EMBL" id="RNL44752.1"/>
    </source>
</evidence>
<feature type="compositionally biased region" description="Basic and acidic residues" evidence="1">
    <location>
        <begin position="78"/>
        <end position="106"/>
    </location>
</feature>
<organism evidence="2 3">
    <name type="scientific">Paraeggerthella hongkongensis</name>
    <dbReference type="NCBI Taxonomy" id="230658"/>
    <lineage>
        <taxon>Bacteria</taxon>
        <taxon>Bacillati</taxon>
        <taxon>Actinomycetota</taxon>
        <taxon>Coriobacteriia</taxon>
        <taxon>Eggerthellales</taxon>
        <taxon>Eggerthellaceae</taxon>
        <taxon>Paraeggerthella</taxon>
    </lineage>
</organism>
<accession>A0A3N0BCD2</accession>